<proteinExistence type="predicted"/>
<dbReference type="RefSeq" id="WP_379791984.1">
    <property type="nucleotide sequence ID" value="NZ_JBHSQB010000007.1"/>
</dbReference>
<evidence type="ECO:0000313" key="2">
    <source>
        <dbReference type="Proteomes" id="UP001596287"/>
    </source>
</evidence>
<dbReference type="Proteomes" id="UP001596287">
    <property type="component" value="Unassembled WGS sequence"/>
</dbReference>
<accession>A0ABW1PQ88</accession>
<evidence type="ECO:0008006" key="3">
    <source>
        <dbReference type="Google" id="ProtNLM"/>
    </source>
</evidence>
<protein>
    <recommendedName>
        <fullName evidence="3">Addiction module protein</fullName>
    </recommendedName>
</protein>
<organism evidence="1 2">
    <name type="scientific">Flavobacterium qiangtangense</name>
    <dbReference type="NCBI Taxonomy" id="1442595"/>
    <lineage>
        <taxon>Bacteria</taxon>
        <taxon>Pseudomonadati</taxon>
        <taxon>Bacteroidota</taxon>
        <taxon>Flavobacteriia</taxon>
        <taxon>Flavobacteriales</taxon>
        <taxon>Flavobacteriaceae</taxon>
        <taxon>Flavobacterium</taxon>
    </lineage>
</organism>
<comment type="caution">
    <text evidence="1">The sequence shown here is derived from an EMBL/GenBank/DDBJ whole genome shotgun (WGS) entry which is preliminary data.</text>
</comment>
<sequence>MDIQLEKQELMKRLSETNDPSIIESIKKIFQKEKKDWWNELSENHKATIEQGEKDFENGDFVTSEDFFSMLKAR</sequence>
<gene>
    <name evidence="1" type="ORF">ACFPVY_10665</name>
</gene>
<dbReference type="EMBL" id="JBHSQB010000007">
    <property type="protein sequence ID" value="MFC6097106.1"/>
    <property type="molecule type" value="Genomic_DNA"/>
</dbReference>
<reference evidence="2" key="1">
    <citation type="journal article" date="2019" name="Int. J. Syst. Evol. Microbiol.">
        <title>The Global Catalogue of Microorganisms (GCM) 10K type strain sequencing project: providing services to taxonomists for standard genome sequencing and annotation.</title>
        <authorList>
            <consortium name="The Broad Institute Genomics Platform"/>
            <consortium name="The Broad Institute Genome Sequencing Center for Infectious Disease"/>
            <person name="Wu L."/>
            <person name="Ma J."/>
        </authorList>
    </citation>
    <scope>NUCLEOTIDE SEQUENCE [LARGE SCALE GENOMIC DNA]</scope>
    <source>
        <strain evidence="2">CCUG 49679</strain>
    </source>
</reference>
<name>A0ABW1PQ88_9FLAO</name>
<evidence type="ECO:0000313" key="1">
    <source>
        <dbReference type="EMBL" id="MFC6097106.1"/>
    </source>
</evidence>
<keyword evidence="2" id="KW-1185">Reference proteome</keyword>